<protein>
    <submittedName>
        <fullName evidence="1">Uncharacterized protein</fullName>
    </submittedName>
</protein>
<accession>A0A1E5QJY7</accession>
<evidence type="ECO:0000313" key="1">
    <source>
        <dbReference type="EMBL" id="OEJ75009.1"/>
    </source>
</evidence>
<dbReference type="RefSeq" id="WP_069967397.1">
    <property type="nucleotide sequence ID" value="NZ_CM124774.1"/>
</dbReference>
<gene>
    <name evidence="1" type="ORF">BH720_11780</name>
</gene>
<proteinExistence type="predicted"/>
<sequence length="85" mass="9972">MVQAIPQSPNNWTQPDTQPALYDPVLLRAARQIYQTYRTVHPQRLETPLGVVIHRYHYRGHLIFKKLPALLLDECFIPFTFIQAD</sequence>
<dbReference type="EMBL" id="MJGC01000057">
    <property type="protein sequence ID" value="OEJ75009.1"/>
    <property type="molecule type" value="Genomic_DNA"/>
</dbReference>
<dbReference type="AlphaFoldDB" id="A0A1E5QJY7"/>
<reference evidence="1" key="1">
    <citation type="submission" date="2016-09" db="EMBL/GenBank/DDBJ databases">
        <title>Draft genome of thermotolerant cyanobacterium Desertifilum sp. strain IPPAS B-1220.</title>
        <authorList>
            <person name="Sinetova M.A."/>
            <person name="Bolakhan K."/>
            <person name="Zayadan B.K."/>
            <person name="Mironov K.S."/>
            <person name="Ustinova V."/>
            <person name="Kupriyanova E.V."/>
            <person name="Sidorov R.A."/>
            <person name="Skrypnik A.N."/>
            <person name="Gogoleva N.E."/>
            <person name="Gogolev Y.V."/>
            <person name="Los D.A."/>
        </authorList>
    </citation>
    <scope>NUCLEOTIDE SEQUENCE [LARGE SCALE GENOMIC DNA]</scope>
    <source>
        <strain evidence="1">IPPAS B-1220</strain>
    </source>
</reference>
<organism evidence="1">
    <name type="scientific">Desertifilum tharense IPPAS B-1220</name>
    <dbReference type="NCBI Taxonomy" id="1781255"/>
    <lineage>
        <taxon>Bacteria</taxon>
        <taxon>Bacillati</taxon>
        <taxon>Cyanobacteriota</taxon>
        <taxon>Cyanophyceae</taxon>
        <taxon>Desertifilales</taxon>
        <taxon>Desertifilaceae</taxon>
        <taxon>Desertifilum</taxon>
    </lineage>
</organism>
<name>A0A1E5QJY7_9CYAN</name>
<comment type="caution">
    <text evidence="1">The sequence shown here is derived from an EMBL/GenBank/DDBJ whole genome shotgun (WGS) entry which is preliminary data.</text>
</comment>
<dbReference type="STRING" id="1781255.BH720_11780"/>